<name>A0AAV4UV14_CAEEX</name>
<comment type="caution">
    <text evidence="1">The sequence shown here is derived from an EMBL/GenBank/DDBJ whole genome shotgun (WGS) entry which is preliminary data.</text>
</comment>
<dbReference type="EMBL" id="BPLR01013502">
    <property type="protein sequence ID" value="GIY61697.1"/>
    <property type="molecule type" value="Genomic_DNA"/>
</dbReference>
<protein>
    <submittedName>
        <fullName evidence="1">Uncharacterized protein</fullName>
    </submittedName>
</protein>
<gene>
    <name evidence="1" type="ORF">CEXT_95461</name>
</gene>
<dbReference type="AlphaFoldDB" id="A0AAV4UV14"/>
<accession>A0AAV4UV14</accession>
<evidence type="ECO:0000313" key="1">
    <source>
        <dbReference type="EMBL" id="GIY61697.1"/>
    </source>
</evidence>
<keyword evidence="2" id="KW-1185">Reference proteome</keyword>
<evidence type="ECO:0000313" key="2">
    <source>
        <dbReference type="Proteomes" id="UP001054945"/>
    </source>
</evidence>
<proteinExistence type="predicted"/>
<dbReference type="Proteomes" id="UP001054945">
    <property type="component" value="Unassembled WGS sequence"/>
</dbReference>
<reference evidence="1 2" key="1">
    <citation type="submission" date="2021-06" db="EMBL/GenBank/DDBJ databases">
        <title>Caerostris extrusa draft genome.</title>
        <authorList>
            <person name="Kono N."/>
            <person name="Arakawa K."/>
        </authorList>
    </citation>
    <scope>NUCLEOTIDE SEQUENCE [LARGE SCALE GENOMIC DNA]</scope>
</reference>
<sequence>MGCSGLAAEMLPEQFSLLTMQPGTMRDYFSPHHINVPFIVFKKNGDEVGWPSSQFETNISKCDIWASFRTFLYSSSPMVGHSDFQIYHAPHSAREISRF</sequence>
<organism evidence="1 2">
    <name type="scientific">Caerostris extrusa</name>
    <name type="common">Bark spider</name>
    <name type="synonym">Caerostris bankana</name>
    <dbReference type="NCBI Taxonomy" id="172846"/>
    <lineage>
        <taxon>Eukaryota</taxon>
        <taxon>Metazoa</taxon>
        <taxon>Ecdysozoa</taxon>
        <taxon>Arthropoda</taxon>
        <taxon>Chelicerata</taxon>
        <taxon>Arachnida</taxon>
        <taxon>Araneae</taxon>
        <taxon>Araneomorphae</taxon>
        <taxon>Entelegynae</taxon>
        <taxon>Araneoidea</taxon>
        <taxon>Araneidae</taxon>
        <taxon>Caerostris</taxon>
    </lineage>
</organism>